<evidence type="ECO:0000259" key="8">
    <source>
        <dbReference type="PROSITE" id="PS52002"/>
    </source>
</evidence>
<dbReference type="PROSITE" id="PS51385">
    <property type="entry name" value="YJEF_N"/>
    <property type="match status" value="1"/>
</dbReference>
<feature type="domain" description="Sm" evidence="8">
    <location>
        <begin position="1"/>
        <end position="71"/>
    </location>
</feature>
<organism evidence="9 10">
    <name type="scientific">Acaulospora morrowiae</name>
    <dbReference type="NCBI Taxonomy" id="94023"/>
    <lineage>
        <taxon>Eukaryota</taxon>
        <taxon>Fungi</taxon>
        <taxon>Fungi incertae sedis</taxon>
        <taxon>Mucoromycota</taxon>
        <taxon>Glomeromycotina</taxon>
        <taxon>Glomeromycetes</taxon>
        <taxon>Diversisporales</taxon>
        <taxon>Acaulosporaceae</taxon>
        <taxon>Acaulospora</taxon>
    </lineage>
</organism>
<dbReference type="Gene3D" id="3.40.50.10260">
    <property type="entry name" value="YjeF N-terminal domain"/>
    <property type="match status" value="1"/>
</dbReference>
<comment type="subcellular location">
    <subcellularLocation>
        <location evidence="1">Cytoplasm</location>
        <location evidence="1">P-body</location>
    </subcellularLocation>
</comment>
<dbReference type="GO" id="GO:0003729">
    <property type="term" value="F:mRNA binding"/>
    <property type="evidence" value="ECO:0007669"/>
    <property type="project" value="TreeGrafter"/>
</dbReference>
<evidence type="ECO:0000256" key="5">
    <source>
        <dbReference type="SAM" id="MobiDB-lite"/>
    </source>
</evidence>
<evidence type="ECO:0000313" key="10">
    <source>
        <dbReference type="Proteomes" id="UP000789342"/>
    </source>
</evidence>
<dbReference type="InterPro" id="IPR019050">
    <property type="entry name" value="FDF_dom"/>
</dbReference>
<dbReference type="SUPFAM" id="SSF64153">
    <property type="entry name" value="YjeF N-terminal domain-like"/>
    <property type="match status" value="1"/>
</dbReference>
<protein>
    <recommendedName>
        <fullName evidence="3">Enhancer of mRNA-decapping protein 3</fullName>
    </recommendedName>
</protein>
<dbReference type="PANTHER" id="PTHR13612">
    <property type="entry name" value="ENHANCER OF MRNA-DECAPPING PROTEIN 3"/>
    <property type="match status" value="1"/>
</dbReference>
<feature type="region of interest" description="Disordered" evidence="5">
    <location>
        <begin position="75"/>
        <end position="97"/>
    </location>
</feature>
<dbReference type="InterPro" id="IPR047575">
    <property type="entry name" value="Sm"/>
</dbReference>
<dbReference type="PANTHER" id="PTHR13612:SF0">
    <property type="entry name" value="ENHANCER OF MRNA-DECAPPING PROTEIN 3"/>
    <property type="match status" value="1"/>
</dbReference>
<evidence type="ECO:0000256" key="4">
    <source>
        <dbReference type="ARBA" id="ARBA00022490"/>
    </source>
</evidence>
<dbReference type="Gene3D" id="2.30.30.100">
    <property type="match status" value="1"/>
</dbReference>
<evidence type="ECO:0000256" key="1">
    <source>
        <dbReference type="ARBA" id="ARBA00004201"/>
    </source>
</evidence>
<keyword evidence="10" id="KW-1185">Reference proteome</keyword>
<dbReference type="Pfam" id="PF03853">
    <property type="entry name" value="YjeF_N"/>
    <property type="match status" value="1"/>
</dbReference>
<comment type="similarity">
    <text evidence="2">Belongs to the EDC3 family.</text>
</comment>
<dbReference type="InterPro" id="IPR036652">
    <property type="entry name" value="YjeF_N_dom_sf"/>
</dbReference>
<keyword evidence="4" id="KW-0963">Cytoplasm</keyword>
<dbReference type="InterPro" id="IPR025762">
    <property type="entry name" value="DFDF"/>
</dbReference>
<dbReference type="AlphaFoldDB" id="A0A9N9ACJ8"/>
<dbReference type="GO" id="GO:0031087">
    <property type="term" value="P:deadenylation-independent decapping of nuclear-transcribed mRNA"/>
    <property type="evidence" value="ECO:0007669"/>
    <property type="project" value="TreeGrafter"/>
</dbReference>
<name>A0A9N9ACJ8_9GLOM</name>
<comment type="caution">
    <text evidence="9">The sequence shown here is derived from an EMBL/GenBank/DDBJ whole genome shotgun (WGS) entry which is preliminary data.</text>
</comment>
<dbReference type="InterPro" id="IPR004443">
    <property type="entry name" value="YjeF_N_dom"/>
</dbReference>
<feature type="compositionally biased region" description="Polar residues" evidence="5">
    <location>
        <begin position="176"/>
        <end position="185"/>
    </location>
</feature>
<sequence>MAEAFIGLGVHVELSNGSSLEGTVSHIDPHTQLLTLKNVKLDNKNTGCIQQLAIYGVPGTDIKDLQILSNQQSTFQQKPPEQPSQNNVKNAEDAKSYSKSNTPVLKNISAHEITQNRVLPTALLPNSPFTDPAIISVVFSRAFDITAPVDFSGKFIRFGKQLHYQQIVQGPHTPPKTIQSGSTGDSDSKYEEEIQSNTGKYEKNSKNAPNVNNHHEGDSTGAESDNAVFKRNTSRRKKNNGTNGYYQNHRIPQSPARRPRRGRRQMHEWAGGDVNDFKSEEFDFQGNLDLFDKEKVFAEIRELDLTAPESLLVNINRNPNYRTNHRNGYYSNQSLQSKLASHENVLETSSRKAKFYYSEDDEAANDAEVDSDDSWKKKMKTNGVGDHRKPKIRTLTGVVCPTVQPAQMLEVERITAEETGPNEDQMIENAGRGASMMCLQALGGSSRIQPHNHNAAPLVVILAGNNKTGAYGIATARHLANHGCHVIACIVGKDNDLLESVAYQQKILLPTGGKSVKNVSDLPQQLTNPVDLIVDALLGYQLTLRDIADENEKRLICDLMTWANLNKAPVLSLDMPSGINGNTGNPGNSLHIHPKWTLCLGAPKIGCRSRAVTGELFLADIGIPRICWKKIGVKGW</sequence>
<evidence type="ECO:0000259" key="7">
    <source>
        <dbReference type="PROSITE" id="PS51512"/>
    </source>
</evidence>
<feature type="domain" description="DFDF" evidence="7">
    <location>
        <begin position="270"/>
        <end position="306"/>
    </location>
</feature>
<gene>
    <name evidence="9" type="ORF">AMORRO_LOCUS4406</name>
</gene>
<proteinExistence type="inferred from homology"/>
<dbReference type="GO" id="GO:0033962">
    <property type="term" value="P:P-body assembly"/>
    <property type="evidence" value="ECO:0007669"/>
    <property type="project" value="TreeGrafter"/>
</dbReference>
<dbReference type="PROSITE" id="PS52002">
    <property type="entry name" value="SM"/>
    <property type="match status" value="1"/>
</dbReference>
<dbReference type="OrthoDB" id="10030313at2759"/>
<accession>A0A9N9ACJ8</accession>
<dbReference type="EMBL" id="CAJVPV010002400">
    <property type="protein sequence ID" value="CAG8525228.1"/>
    <property type="molecule type" value="Genomic_DNA"/>
</dbReference>
<dbReference type="PROSITE" id="PS51512">
    <property type="entry name" value="DFDF"/>
    <property type="match status" value="1"/>
</dbReference>
<dbReference type="Pfam" id="PF09532">
    <property type="entry name" value="FDF"/>
    <property type="match status" value="1"/>
</dbReference>
<evidence type="ECO:0000313" key="9">
    <source>
        <dbReference type="EMBL" id="CAG8525228.1"/>
    </source>
</evidence>
<evidence type="ECO:0000259" key="6">
    <source>
        <dbReference type="PROSITE" id="PS51385"/>
    </source>
</evidence>
<feature type="region of interest" description="Disordered" evidence="5">
    <location>
        <begin position="169"/>
        <end position="266"/>
    </location>
</feature>
<evidence type="ECO:0000256" key="2">
    <source>
        <dbReference type="ARBA" id="ARBA00006610"/>
    </source>
</evidence>
<dbReference type="GO" id="GO:0000932">
    <property type="term" value="C:P-body"/>
    <property type="evidence" value="ECO:0007669"/>
    <property type="project" value="UniProtKB-SubCell"/>
</dbReference>
<feature type="compositionally biased region" description="Polar residues" evidence="5">
    <location>
        <begin position="75"/>
        <end position="89"/>
    </location>
</feature>
<feature type="non-terminal residue" evidence="9">
    <location>
        <position position="636"/>
    </location>
</feature>
<evidence type="ECO:0000256" key="3">
    <source>
        <dbReference type="ARBA" id="ARBA00015797"/>
    </source>
</evidence>
<dbReference type="Proteomes" id="UP000789342">
    <property type="component" value="Unassembled WGS sequence"/>
</dbReference>
<reference evidence="9" key="1">
    <citation type="submission" date="2021-06" db="EMBL/GenBank/DDBJ databases">
        <authorList>
            <person name="Kallberg Y."/>
            <person name="Tangrot J."/>
            <person name="Rosling A."/>
        </authorList>
    </citation>
    <scope>NUCLEOTIDE SEQUENCE</scope>
    <source>
        <strain evidence="9">CL551</strain>
    </source>
</reference>
<feature type="domain" description="YjeF N-terminal" evidence="6">
    <location>
        <begin position="408"/>
        <end position="629"/>
    </location>
</feature>